<feature type="compositionally biased region" description="Polar residues" evidence="1">
    <location>
        <begin position="157"/>
        <end position="200"/>
    </location>
</feature>
<evidence type="ECO:0000256" key="1">
    <source>
        <dbReference type="SAM" id="MobiDB-lite"/>
    </source>
</evidence>
<feature type="compositionally biased region" description="Polar residues" evidence="1">
    <location>
        <begin position="440"/>
        <end position="449"/>
    </location>
</feature>
<evidence type="ECO:0000313" key="2">
    <source>
        <dbReference type="EMBL" id="WAR31474.1"/>
    </source>
</evidence>
<name>A0ABY7GD82_MYAAR</name>
<feature type="region of interest" description="Disordered" evidence="1">
    <location>
        <begin position="35"/>
        <end position="225"/>
    </location>
</feature>
<dbReference type="Proteomes" id="UP001164746">
    <property type="component" value="Chromosome 17"/>
</dbReference>
<feature type="compositionally biased region" description="Polar residues" evidence="1">
    <location>
        <begin position="208"/>
        <end position="219"/>
    </location>
</feature>
<accession>A0ABY7GD82</accession>
<reference evidence="2" key="1">
    <citation type="submission" date="2022-11" db="EMBL/GenBank/DDBJ databases">
        <title>Centuries of genome instability and evolution in soft-shell clam transmissible cancer (bioRxiv).</title>
        <authorList>
            <person name="Hart S.F.M."/>
            <person name="Yonemitsu M.A."/>
            <person name="Giersch R.M."/>
            <person name="Beal B.F."/>
            <person name="Arriagada G."/>
            <person name="Davis B.W."/>
            <person name="Ostrander E.A."/>
            <person name="Goff S.P."/>
            <person name="Metzger M.J."/>
        </authorList>
    </citation>
    <scope>NUCLEOTIDE SEQUENCE</scope>
    <source>
        <strain evidence="2">MELC-2E11</strain>
        <tissue evidence="2">Siphon/mantle</tissue>
    </source>
</reference>
<sequence length="492" mass="54552">KTKQTQCKEKGRIESENFEDERINEVLAVLAVTVNGVSRPPRPPQNLGASPLEGPIVPPSSAPGGSPIPFTVEANIQDVGETPTEALSETPAQPEQTYPPTQPEQTYPPTQQGQTYPPSLPEQTYPPSQPDLTYPPSQPELTYPPSLPELTFPPSLPEQTYPPSQPEQTYPPTLPEQTYPPSQPEQTYPTLKPEQSNPTSKPDRPSFQPETQPGPSQLPSKKRKIGCVPGCGQTEICARLGDSYCQRGHICSVCIRMDSIRFPASALQGMFASQRTQTPPPASTPAPATTNKPEAKSPSARPKMPFVTLYKTGQDPSAMMTGRLFQMLGNENAKNKMKPDTPVSNEVGYSTLEMQQQGQLTEGQKVQHQNEYMQQWEKFQQWLKMQKQTKVQYQTTTVKPTINEIPANPETNYINPTAEMVGIQLGPNEQQDLLLKMQQMPSKNPNDMSATHLPTEATEPQPSTRYALNEQHLHFSPFSMFDGVGMWGFGLW</sequence>
<keyword evidence="3" id="KW-1185">Reference proteome</keyword>
<feature type="region of interest" description="Disordered" evidence="1">
    <location>
        <begin position="440"/>
        <end position="461"/>
    </location>
</feature>
<proteinExistence type="predicted"/>
<organism evidence="2 3">
    <name type="scientific">Mya arenaria</name>
    <name type="common">Soft-shell clam</name>
    <dbReference type="NCBI Taxonomy" id="6604"/>
    <lineage>
        <taxon>Eukaryota</taxon>
        <taxon>Metazoa</taxon>
        <taxon>Spiralia</taxon>
        <taxon>Lophotrochozoa</taxon>
        <taxon>Mollusca</taxon>
        <taxon>Bivalvia</taxon>
        <taxon>Autobranchia</taxon>
        <taxon>Heteroconchia</taxon>
        <taxon>Euheterodonta</taxon>
        <taxon>Imparidentia</taxon>
        <taxon>Neoheterodontei</taxon>
        <taxon>Myida</taxon>
        <taxon>Myoidea</taxon>
        <taxon>Myidae</taxon>
        <taxon>Mya</taxon>
    </lineage>
</organism>
<feature type="compositionally biased region" description="Low complexity" evidence="1">
    <location>
        <begin position="89"/>
        <end position="117"/>
    </location>
</feature>
<protein>
    <submittedName>
        <fullName evidence="2">FP1-like protein</fullName>
    </submittedName>
</protein>
<dbReference type="PRINTS" id="PR01217">
    <property type="entry name" value="PRICHEXTENSN"/>
</dbReference>
<feature type="region of interest" description="Disordered" evidence="1">
    <location>
        <begin position="273"/>
        <end position="303"/>
    </location>
</feature>
<dbReference type="EMBL" id="CP111028">
    <property type="protein sequence ID" value="WAR31474.1"/>
    <property type="molecule type" value="Genomic_DNA"/>
</dbReference>
<evidence type="ECO:0000313" key="3">
    <source>
        <dbReference type="Proteomes" id="UP001164746"/>
    </source>
</evidence>
<gene>
    <name evidence="2" type="ORF">MAR_034016</name>
</gene>
<feature type="non-terminal residue" evidence="2">
    <location>
        <position position="492"/>
    </location>
</feature>